<dbReference type="EMBL" id="CAUWAG010000004">
    <property type="protein sequence ID" value="CAJ2503199.1"/>
    <property type="molecule type" value="Genomic_DNA"/>
</dbReference>
<dbReference type="Proteomes" id="UP001295740">
    <property type="component" value="Unassembled WGS sequence"/>
</dbReference>
<evidence type="ECO:0000313" key="2">
    <source>
        <dbReference type="Proteomes" id="UP001295740"/>
    </source>
</evidence>
<protein>
    <submittedName>
        <fullName evidence="1">Uu.00g105930.m01.CDS01</fullName>
    </submittedName>
</protein>
<proteinExistence type="predicted"/>
<dbReference type="AlphaFoldDB" id="A0AAI8VEJ4"/>
<evidence type="ECO:0000313" key="1">
    <source>
        <dbReference type="EMBL" id="CAJ2503199.1"/>
    </source>
</evidence>
<reference evidence="1" key="1">
    <citation type="submission" date="2023-10" db="EMBL/GenBank/DDBJ databases">
        <authorList>
            <person name="Hackl T."/>
        </authorList>
    </citation>
    <scope>NUCLEOTIDE SEQUENCE</scope>
</reference>
<comment type="caution">
    <text evidence="1">The sequence shown here is derived from an EMBL/GenBank/DDBJ whole genome shotgun (WGS) entry which is preliminary data.</text>
</comment>
<keyword evidence="2" id="KW-1185">Reference proteome</keyword>
<organism evidence="1 2">
    <name type="scientific">Anthostomella pinea</name>
    <dbReference type="NCBI Taxonomy" id="933095"/>
    <lineage>
        <taxon>Eukaryota</taxon>
        <taxon>Fungi</taxon>
        <taxon>Dikarya</taxon>
        <taxon>Ascomycota</taxon>
        <taxon>Pezizomycotina</taxon>
        <taxon>Sordariomycetes</taxon>
        <taxon>Xylariomycetidae</taxon>
        <taxon>Xylariales</taxon>
        <taxon>Xylariaceae</taxon>
        <taxon>Anthostomella</taxon>
    </lineage>
</organism>
<name>A0AAI8VEJ4_9PEZI</name>
<accession>A0AAI8VEJ4</accession>
<gene>
    <name evidence="1" type="ORF">KHLLAP_LOCUS3667</name>
</gene>
<sequence>MFLANLHEYQPQDFYIPYRIGSSNPAPPMLNFLSMAPYRQEQHIMPAQNPASNSEVIQALEIARESPDGAKDPIVSSILEKALSQIWERVQAHPDSYVMSRDEFAVFNFFQHRFQGNKMATAARSRYWDNTTGSS</sequence>